<feature type="signal peptide" evidence="1">
    <location>
        <begin position="1"/>
        <end position="21"/>
    </location>
</feature>
<dbReference type="SUPFAM" id="SSF48403">
    <property type="entry name" value="Ankyrin repeat"/>
    <property type="match status" value="1"/>
</dbReference>
<dbReference type="InterPro" id="IPR002110">
    <property type="entry name" value="Ankyrin_rpt"/>
</dbReference>
<dbReference type="Proteomes" id="UP000294796">
    <property type="component" value="Unassembled WGS sequence"/>
</dbReference>
<keyword evidence="3" id="KW-1185">Reference proteome</keyword>
<dbReference type="Pfam" id="PF12796">
    <property type="entry name" value="Ank_2"/>
    <property type="match status" value="1"/>
</dbReference>
<dbReference type="PANTHER" id="PTHR46224">
    <property type="entry name" value="ANKYRIN REPEAT FAMILY PROTEIN"/>
    <property type="match status" value="1"/>
</dbReference>
<name>A0A4R5TTP7_9GAMM</name>
<dbReference type="InterPro" id="IPR036770">
    <property type="entry name" value="Ankyrin_rpt-contain_sf"/>
</dbReference>
<dbReference type="InterPro" id="IPR051616">
    <property type="entry name" value="Cul2-RING_E3_ligase_SR"/>
</dbReference>
<dbReference type="SMART" id="SM00248">
    <property type="entry name" value="ANK"/>
    <property type="match status" value="4"/>
</dbReference>
<protein>
    <submittedName>
        <fullName evidence="2">Ankyrin repeat domain-containing protein</fullName>
    </submittedName>
</protein>
<gene>
    <name evidence="2" type="ORF">E2F46_08930</name>
</gene>
<keyword evidence="1" id="KW-0732">Signal</keyword>
<dbReference type="OrthoDB" id="9151764at2"/>
<evidence type="ECO:0000256" key="1">
    <source>
        <dbReference type="SAM" id="SignalP"/>
    </source>
</evidence>
<feature type="chain" id="PRO_5020191093" evidence="1">
    <location>
        <begin position="22"/>
        <end position="301"/>
    </location>
</feature>
<comment type="caution">
    <text evidence="2">The sequence shown here is derived from an EMBL/GenBank/DDBJ whole genome shotgun (WGS) entry which is preliminary data.</text>
</comment>
<proteinExistence type="predicted"/>
<accession>A0A4R5TTP7</accession>
<dbReference type="RefSeq" id="WP_133321724.1">
    <property type="nucleotide sequence ID" value="NZ_SMTF01000005.1"/>
</dbReference>
<evidence type="ECO:0000313" key="3">
    <source>
        <dbReference type="Proteomes" id="UP000294796"/>
    </source>
</evidence>
<dbReference type="AlphaFoldDB" id="A0A4R5TTP7"/>
<evidence type="ECO:0000313" key="2">
    <source>
        <dbReference type="EMBL" id="TDK24392.1"/>
    </source>
</evidence>
<reference evidence="2 3" key="1">
    <citation type="submission" date="2019-03" db="EMBL/GenBank/DDBJ databases">
        <title>Luteimonas zhaokaii sp.nov., isolated from the rectal contents of Plateau pika in Yushu, Qinghai Province, China.</title>
        <authorList>
            <person name="Zhang G."/>
        </authorList>
    </citation>
    <scope>NUCLEOTIDE SEQUENCE [LARGE SCALE GENOMIC DNA]</scope>
    <source>
        <strain evidence="2 3">B9</strain>
    </source>
</reference>
<dbReference type="Gene3D" id="1.25.40.20">
    <property type="entry name" value="Ankyrin repeat-containing domain"/>
    <property type="match status" value="2"/>
</dbReference>
<organism evidence="2 3">
    <name type="scientific">Luteimonas aestuarii</name>
    <dbReference type="NCBI Taxonomy" id="453837"/>
    <lineage>
        <taxon>Bacteria</taxon>
        <taxon>Pseudomonadati</taxon>
        <taxon>Pseudomonadota</taxon>
        <taxon>Gammaproteobacteria</taxon>
        <taxon>Lysobacterales</taxon>
        <taxon>Lysobacteraceae</taxon>
        <taxon>Luteimonas</taxon>
    </lineage>
</organism>
<dbReference type="EMBL" id="SMTF01000005">
    <property type="protein sequence ID" value="TDK24392.1"/>
    <property type="molecule type" value="Genomic_DNA"/>
</dbReference>
<dbReference type="PANTHER" id="PTHR46224:SF61">
    <property type="entry name" value="ANKYRIN-LIKE PROTEIN"/>
    <property type="match status" value="1"/>
</dbReference>
<sequence>MPWMRALLVLLLAAHLGGCWAATPEPARQSRYSVTLASSFPDPKAQALAMAAERGDADEVRRWMRDEGVNPDVIFADEDGFPLLAWPIYARSPEGLRAMLENGADPNVARPYPHEEGRTQTNHSNAMVWAAEQHDPVYLQLLLAHGGDPDTRSANNEALLYHAFIKQNQWQNVQVLVEGGADVNIDAGGMGTILGTYAARGGFEMAYWLLQHGADPTLEYHFGKPMRMADSRSIKAIYWHPGNPDDPSWQRKCQQWLLAHGHPRPPMPIQYREMRETFGFPTEAVDIPLPEPATDVQGDAR</sequence>